<name>D7M7M8_ARALL</name>
<dbReference type="AlphaFoldDB" id="D7M7M8"/>
<evidence type="ECO:0000313" key="2">
    <source>
        <dbReference type="Proteomes" id="UP000008694"/>
    </source>
</evidence>
<evidence type="ECO:0000313" key="1">
    <source>
        <dbReference type="EMBL" id="EFH50743.1"/>
    </source>
</evidence>
<accession>D7M7M8</accession>
<dbReference type="HOGENOM" id="CLU_2256913_0_0_1"/>
<gene>
    <name evidence="1" type="ORF">ARALYDRAFT_662811</name>
</gene>
<feature type="non-terminal residue" evidence="1">
    <location>
        <position position="1"/>
    </location>
</feature>
<keyword evidence="2" id="KW-1185">Reference proteome</keyword>
<reference evidence="2" key="1">
    <citation type="journal article" date="2011" name="Nat. Genet.">
        <title>The Arabidopsis lyrata genome sequence and the basis of rapid genome size change.</title>
        <authorList>
            <person name="Hu T.T."/>
            <person name="Pattyn P."/>
            <person name="Bakker E.G."/>
            <person name="Cao J."/>
            <person name="Cheng J.-F."/>
            <person name="Clark R.M."/>
            <person name="Fahlgren N."/>
            <person name="Fawcett J.A."/>
            <person name="Grimwood J."/>
            <person name="Gundlach H."/>
            <person name="Haberer G."/>
            <person name="Hollister J.D."/>
            <person name="Ossowski S."/>
            <person name="Ottilar R.P."/>
            <person name="Salamov A.A."/>
            <person name="Schneeberger K."/>
            <person name="Spannagl M."/>
            <person name="Wang X."/>
            <person name="Yang L."/>
            <person name="Nasrallah M.E."/>
            <person name="Bergelson J."/>
            <person name="Carrington J.C."/>
            <person name="Gaut B.S."/>
            <person name="Schmutz J."/>
            <person name="Mayer K.F.X."/>
            <person name="Van de Peer Y."/>
            <person name="Grigoriev I.V."/>
            <person name="Nordborg M."/>
            <person name="Weigel D."/>
            <person name="Guo Y.-L."/>
        </authorList>
    </citation>
    <scope>NUCLEOTIDE SEQUENCE [LARGE SCALE GENOMIC DNA]</scope>
    <source>
        <strain evidence="2">cv. MN47</strain>
    </source>
</reference>
<sequence length="104" mass="12144">PCLPSGERTESRDHLFYACPYWFTVWNYLCAMIGHSISPDWNYSLHSLVHSLKSAHDYAIIYHIWRAQIIDNVIRHRIISRHKDLPEMRSPSFNAGLMSTVMVA</sequence>
<organism evidence="2">
    <name type="scientific">Arabidopsis lyrata subsp. lyrata</name>
    <name type="common">Lyre-leaved rock-cress</name>
    <dbReference type="NCBI Taxonomy" id="81972"/>
    <lineage>
        <taxon>Eukaryota</taxon>
        <taxon>Viridiplantae</taxon>
        <taxon>Streptophyta</taxon>
        <taxon>Embryophyta</taxon>
        <taxon>Tracheophyta</taxon>
        <taxon>Spermatophyta</taxon>
        <taxon>Magnoliopsida</taxon>
        <taxon>eudicotyledons</taxon>
        <taxon>Gunneridae</taxon>
        <taxon>Pentapetalae</taxon>
        <taxon>rosids</taxon>
        <taxon>malvids</taxon>
        <taxon>Brassicales</taxon>
        <taxon>Brassicaceae</taxon>
        <taxon>Camelineae</taxon>
        <taxon>Arabidopsis</taxon>
    </lineage>
</organism>
<dbReference type="Proteomes" id="UP000008694">
    <property type="component" value="Unassembled WGS sequence"/>
</dbReference>
<protein>
    <submittedName>
        <fullName evidence="1">Predicted protein</fullName>
    </submittedName>
</protein>
<proteinExistence type="predicted"/>
<dbReference type="Gramene" id="Al_scaffold_0006_2876">
    <property type="protein sequence ID" value="Al_scaffold_0006_2876"/>
    <property type="gene ID" value="Al_scaffold_0006_2876"/>
</dbReference>
<dbReference type="EMBL" id="GL348718">
    <property type="protein sequence ID" value="EFH50743.1"/>
    <property type="molecule type" value="Genomic_DNA"/>
</dbReference>